<dbReference type="OrthoDB" id="540174at2759"/>
<name>A0A8H6MDZ6_9AGAR</name>
<dbReference type="Proteomes" id="UP000521943">
    <property type="component" value="Unassembled WGS sequence"/>
</dbReference>
<accession>A0A8H6MDZ6</accession>
<dbReference type="AlphaFoldDB" id="A0A8H6MDZ6"/>
<dbReference type="EMBL" id="JACGCI010000002">
    <property type="protein sequence ID" value="KAF6765843.1"/>
    <property type="molecule type" value="Genomic_DNA"/>
</dbReference>
<proteinExistence type="predicted"/>
<sequence>MPPQQPLLRLPEEWAIWEDVPDAAIRWRLQLRGKEGLTEDERRASEVWRKDVRNVRIASFALCPPPHNPPQSSELLLRRAQLVLAWTLHFYIHISPNFRPKIPAGPLAFPLLPITLLYDWGFSSLPDRHGNPTLPTISKLDANTLLIGTR</sequence>
<keyword evidence="1" id="KW-0479">Metal-binding</keyword>
<keyword evidence="2" id="KW-0408">Iron</keyword>
<comment type="caution">
    <text evidence="3">The sequence shown here is derived from an EMBL/GenBank/DDBJ whole genome shotgun (WGS) entry which is preliminary data.</text>
</comment>
<evidence type="ECO:0000256" key="2">
    <source>
        <dbReference type="ARBA" id="ARBA00023004"/>
    </source>
</evidence>
<evidence type="ECO:0000256" key="1">
    <source>
        <dbReference type="ARBA" id="ARBA00022723"/>
    </source>
</evidence>
<keyword evidence="4" id="KW-1185">Reference proteome</keyword>
<evidence type="ECO:0000313" key="3">
    <source>
        <dbReference type="EMBL" id="KAF6765843.1"/>
    </source>
</evidence>
<organism evidence="3 4">
    <name type="scientific">Ephemerocybe angulata</name>
    <dbReference type="NCBI Taxonomy" id="980116"/>
    <lineage>
        <taxon>Eukaryota</taxon>
        <taxon>Fungi</taxon>
        <taxon>Dikarya</taxon>
        <taxon>Basidiomycota</taxon>
        <taxon>Agaricomycotina</taxon>
        <taxon>Agaricomycetes</taxon>
        <taxon>Agaricomycetidae</taxon>
        <taxon>Agaricales</taxon>
        <taxon>Agaricineae</taxon>
        <taxon>Psathyrellaceae</taxon>
        <taxon>Ephemerocybe</taxon>
    </lineage>
</organism>
<dbReference type="Pfam" id="PF01231">
    <property type="entry name" value="IDO"/>
    <property type="match status" value="1"/>
</dbReference>
<dbReference type="GO" id="GO:0046872">
    <property type="term" value="F:metal ion binding"/>
    <property type="evidence" value="ECO:0007669"/>
    <property type="project" value="UniProtKB-KW"/>
</dbReference>
<dbReference type="GO" id="GO:0006568">
    <property type="term" value="P:L-tryptophan metabolic process"/>
    <property type="evidence" value="ECO:0007669"/>
    <property type="project" value="UniProtKB-ARBA"/>
</dbReference>
<dbReference type="GO" id="GO:0016702">
    <property type="term" value="F:oxidoreductase activity, acting on single donors with incorporation of molecular oxygen, incorporation of two atoms of oxygen"/>
    <property type="evidence" value="ECO:0007669"/>
    <property type="project" value="UniProtKB-ARBA"/>
</dbReference>
<protein>
    <submittedName>
        <fullName evidence="3">Uncharacterized protein</fullName>
    </submittedName>
</protein>
<reference evidence="3 4" key="1">
    <citation type="submission" date="2020-07" db="EMBL/GenBank/DDBJ databases">
        <title>Comparative genomics of pyrophilous fungi reveals a link between fire events and developmental genes.</title>
        <authorList>
            <consortium name="DOE Joint Genome Institute"/>
            <person name="Steindorff A.S."/>
            <person name="Carver A."/>
            <person name="Calhoun S."/>
            <person name="Stillman K."/>
            <person name="Liu H."/>
            <person name="Lipzen A."/>
            <person name="Pangilinan J."/>
            <person name="Labutti K."/>
            <person name="Bruns T.D."/>
            <person name="Grigoriev I.V."/>
        </authorList>
    </citation>
    <scope>NUCLEOTIDE SEQUENCE [LARGE SCALE GENOMIC DNA]</scope>
    <source>
        <strain evidence="3 4">CBS 144469</strain>
    </source>
</reference>
<dbReference type="InterPro" id="IPR000898">
    <property type="entry name" value="Indolamine_dOase"/>
</dbReference>
<gene>
    <name evidence="3" type="ORF">DFP72DRAFT_1058403</name>
</gene>
<evidence type="ECO:0000313" key="4">
    <source>
        <dbReference type="Proteomes" id="UP000521943"/>
    </source>
</evidence>
<dbReference type="GO" id="GO:0020037">
    <property type="term" value="F:heme binding"/>
    <property type="evidence" value="ECO:0007669"/>
    <property type="project" value="InterPro"/>
</dbReference>